<evidence type="ECO:0000256" key="1">
    <source>
        <dbReference type="SAM" id="SignalP"/>
    </source>
</evidence>
<gene>
    <name evidence="2" type="ORF">EJ73_01594</name>
</gene>
<dbReference type="Proteomes" id="UP000248314">
    <property type="component" value="Unassembled WGS sequence"/>
</dbReference>
<protein>
    <recommendedName>
        <fullName evidence="4">Lipocalin-like protein</fullName>
    </recommendedName>
</protein>
<dbReference type="AlphaFoldDB" id="A0A318HTB9"/>
<evidence type="ECO:0000313" key="3">
    <source>
        <dbReference type="Proteomes" id="UP000248314"/>
    </source>
</evidence>
<feature type="chain" id="PRO_5016368109" description="Lipocalin-like protein" evidence="1">
    <location>
        <begin position="23"/>
        <end position="181"/>
    </location>
</feature>
<dbReference type="EMBL" id="QJJX01000017">
    <property type="protein sequence ID" value="PXX21609.1"/>
    <property type="molecule type" value="Genomic_DNA"/>
</dbReference>
<keyword evidence="3" id="KW-1185">Reference proteome</keyword>
<dbReference type="PROSITE" id="PS51257">
    <property type="entry name" value="PROKAR_LIPOPROTEIN"/>
    <property type="match status" value="1"/>
</dbReference>
<name>A0A318HTB9_9BACT</name>
<organism evidence="2 3">
    <name type="scientific">Hoylesella shahii DSM 15611 = JCM 12083</name>
    <dbReference type="NCBI Taxonomy" id="1122991"/>
    <lineage>
        <taxon>Bacteria</taxon>
        <taxon>Pseudomonadati</taxon>
        <taxon>Bacteroidota</taxon>
        <taxon>Bacteroidia</taxon>
        <taxon>Bacteroidales</taxon>
        <taxon>Prevotellaceae</taxon>
        <taxon>Hoylesella</taxon>
    </lineage>
</organism>
<accession>A0A318HTB9</accession>
<sequence length="181" mass="20217">MTKQLFFLVALALLFSCSSSSDKTYEPTIASAIINSVYLSVQDEKGEVIGQDQLLKDARVQVRGCESRKPLHITSTAIGDVKFLSFSPDLPHREVMRFWDSKEGKRGTGYSEAELTIDGVTMKLRFHYDYAEALNAEKLLGGSSIILKAVECNGKKISVQDHTQFFIITMKKTANGYELRP</sequence>
<dbReference type="STRING" id="1122991.GCA_000613445_02031"/>
<keyword evidence="1" id="KW-0732">Signal</keyword>
<evidence type="ECO:0000313" key="2">
    <source>
        <dbReference type="EMBL" id="PXX21609.1"/>
    </source>
</evidence>
<reference evidence="2 3" key="1">
    <citation type="submission" date="2018-05" db="EMBL/GenBank/DDBJ databases">
        <title>Genomic Encyclopedia of Type Strains, Phase I: the one thousand microbial genomes (KMG-I) project.</title>
        <authorList>
            <person name="Kyrpides N."/>
        </authorList>
    </citation>
    <scope>NUCLEOTIDE SEQUENCE [LARGE SCALE GENOMIC DNA]</scope>
    <source>
        <strain evidence="2 3">DSM 15611</strain>
    </source>
</reference>
<dbReference type="RefSeq" id="WP_025815854.1">
    <property type="nucleotide sequence ID" value="NZ_BAIZ01000013.1"/>
</dbReference>
<feature type="signal peptide" evidence="1">
    <location>
        <begin position="1"/>
        <end position="22"/>
    </location>
</feature>
<comment type="caution">
    <text evidence="2">The sequence shown here is derived from an EMBL/GenBank/DDBJ whole genome shotgun (WGS) entry which is preliminary data.</text>
</comment>
<proteinExistence type="predicted"/>
<evidence type="ECO:0008006" key="4">
    <source>
        <dbReference type="Google" id="ProtNLM"/>
    </source>
</evidence>